<dbReference type="InterPro" id="IPR035979">
    <property type="entry name" value="RBD_domain_sf"/>
</dbReference>
<evidence type="ECO:0000313" key="3">
    <source>
        <dbReference type="EMBL" id="CAK0859220.1"/>
    </source>
</evidence>
<dbReference type="Pfam" id="PF04059">
    <property type="entry name" value="RRM_2"/>
    <property type="match status" value="1"/>
</dbReference>
<evidence type="ECO:0000259" key="2">
    <source>
        <dbReference type="Pfam" id="PF04059"/>
    </source>
</evidence>
<dbReference type="InterPro" id="IPR012677">
    <property type="entry name" value="Nucleotide-bd_a/b_plait_sf"/>
</dbReference>
<protein>
    <recommendedName>
        <fullName evidence="2">Mei2-like C-terminal RNA recognition motif domain-containing protein</fullName>
    </recommendedName>
</protein>
<evidence type="ECO:0000256" key="1">
    <source>
        <dbReference type="SAM" id="MobiDB-lite"/>
    </source>
</evidence>
<dbReference type="InterPro" id="IPR007201">
    <property type="entry name" value="Mei2-like_Rrm_C"/>
</dbReference>
<accession>A0ABN9UI14</accession>
<dbReference type="Gene3D" id="3.30.70.330">
    <property type="match status" value="1"/>
</dbReference>
<keyword evidence="4" id="KW-1185">Reference proteome</keyword>
<organism evidence="3 4">
    <name type="scientific">Prorocentrum cordatum</name>
    <dbReference type="NCBI Taxonomy" id="2364126"/>
    <lineage>
        <taxon>Eukaryota</taxon>
        <taxon>Sar</taxon>
        <taxon>Alveolata</taxon>
        <taxon>Dinophyceae</taxon>
        <taxon>Prorocentrales</taxon>
        <taxon>Prorocentraceae</taxon>
        <taxon>Prorocentrum</taxon>
    </lineage>
</organism>
<reference evidence="3" key="1">
    <citation type="submission" date="2023-10" db="EMBL/GenBank/DDBJ databases">
        <authorList>
            <person name="Chen Y."/>
            <person name="Shah S."/>
            <person name="Dougan E. K."/>
            <person name="Thang M."/>
            <person name="Chan C."/>
        </authorList>
    </citation>
    <scope>NUCLEOTIDE SEQUENCE [LARGE SCALE GENOMIC DNA]</scope>
</reference>
<dbReference type="Proteomes" id="UP001189429">
    <property type="component" value="Unassembled WGS sequence"/>
</dbReference>
<gene>
    <name evidence="3" type="ORF">PCOR1329_LOCUS48648</name>
</gene>
<evidence type="ECO:0000313" key="4">
    <source>
        <dbReference type="Proteomes" id="UP001189429"/>
    </source>
</evidence>
<dbReference type="EMBL" id="CAUYUJ010015878">
    <property type="protein sequence ID" value="CAK0859220.1"/>
    <property type="molecule type" value="Genomic_DNA"/>
</dbReference>
<feature type="domain" description="Mei2-like C-terminal RNA recognition motif" evidence="2">
    <location>
        <begin position="312"/>
        <end position="407"/>
    </location>
</feature>
<proteinExistence type="predicted"/>
<sequence length="429" mass="45017">MHSGRPLQMWTASMHAKGGAPAKRAATGGDGIRLGIQLGASSAGGGGGLKKHAARTASALQPPSSRLADGVSQRAPQQLSWEARGAALPNELVQSPQHTPPPGLERMHACPRYFASSTTCPSEEPATFHEDAISHGTSSGAWQLGKSAAPPGLRFDQLDARDGAALVDFSAGGPCQRQALDAPSRCSSEPGRGKCAFVLTPPSAIASADHALGTARHGQSSSMGPDCNVSFFPDIESCCMTGGEREFRVGIALPESQAAHRAARAVMAAPLPQPATAEACAHAQVDTPVEDLAPADAAAPLGLDAMGDRPVTTMVVRNVPQRTTKQEFLDELDQTGFAGAYDYAYLPRDFKTHLGNGNAFVNFIKHEAAAAFAAAWHRTCRFGLIADEGICLNVAAASLQGLQANVDKWTSYRRSRVKNPNFLPFLLHG</sequence>
<comment type="caution">
    <text evidence="3">The sequence shown here is derived from an EMBL/GenBank/DDBJ whole genome shotgun (WGS) entry which is preliminary data.</text>
</comment>
<dbReference type="SUPFAM" id="SSF54928">
    <property type="entry name" value="RNA-binding domain, RBD"/>
    <property type="match status" value="1"/>
</dbReference>
<feature type="region of interest" description="Disordered" evidence="1">
    <location>
        <begin position="43"/>
        <end position="77"/>
    </location>
</feature>
<name>A0ABN9UI14_9DINO</name>